<reference evidence="1 2" key="1">
    <citation type="journal article" date="2019" name="Int. J. Syst. Evol. Microbiol.">
        <title>The Global Catalogue of Microorganisms (GCM) 10K type strain sequencing project: providing services to taxonomists for standard genome sequencing and annotation.</title>
        <authorList>
            <consortium name="The Broad Institute Genomics Platform"/>
            <consortium name="The Broad Institute Genome Sequencing Center for Infectious Disease"/>
            <person name="Wu L."/>
            <person name="Ma J."/>
        </authorList>
    </citation>
    <scope>NUCLEOTIDE SEQUENCE [LARGE SCALE GENOMIC DNA]</scope>
    <source>
        <strain evidence="1 2">JCM 3325</strain>
    </source>
</reference>
<protein>
    <submittedName>
        <fullName evidence="1">Uncharacterized protein</fullName>
    </submittedName>
</protein>
<accession>A0ABN3IPX6</accession>
<dbReference type="RefSeq" id="WP_344588404.1">
    <property type="nucleotide sequence ID" value="NZ_BAAARW010000006.1"/>
</dbReference>
<dbReference type="EMBL" id="BAAARW010000006">
    <property type="protein sequence ID" value="GAA2411016.1"/>
    <property type="molecule type" value="Genomic_DNA"/>
</dbReference>
<evidence type="ECO:0000313" key="1">
    <source>
        <dbReference type="EMBL" id="GAA2411016.1"/>
    </source>
</evidence>
<gene>
    <name evidence="1" type="ORF">GCM10010191_20080</name>
</gene>
<proteinExistence type="predicted"/>
<organism evidence="1 2">
    <name type="scientific">Actinomadura vinacea</name>
    <dbReference type="NCBI Taxonomy" id="115336"/>
    <lineage>
        <taxon>Bacteria</taxon>
        <taxon>Bacillati</taxon>
        <taxon>Actinomycetota</taxon>
        <taxon>Actinomycetes</taxon>
        <taxon>Streptosporangiales</taxon>
        <taxon>Thermomonosporaceae</taxon>
        <taxon>Actinomadura</taxon>
    </lineage>
</organism>
<evidence type="ECO:0000313" key="2">
    <source>
        <dbReference type="Proteomes" id="UP001501231"/>
    </source>
</evidence>
<dbReference type="Proteomes" id="UP001501231">
    <property type="component" value="Unassembled WGS sequence"/>
</dbReference>
<sequence length="60" mass="6943">MREVIDDFDQRRLSAWPRLGKFADHLTHHTSVRLNRSGPMDLGNPYGISMLVPARLVIER</sequence>
<name>A0ABN3IPX6_9ACTN</name>
<keyword evidence="2" id="KW-1185">Reference proteome</keyword>
<comment type="caution">
    <text evidence="1">The sequence shown here is derived from an EMBL/GenBank/DDBJ whole genome shotgun (WGS) entry which is preliminary data.</text>
</comment>